<organism evidence="3 4">
    <name type="scientific">Paracoccus laeviglucosivorans</name>
    <dbReference type="NCBI Taxonomy" id="1197861"/>
    <lineage>
        <taxon>Bacteria</taxon>
        <taxon>Pseudomonadati</taxon>
        <taxon>Pseudomonadota</taxon>
        <taxon>Alphaproteobacteria</taxon>
        <taxon>Rhodobacterales</taxon>
        <taxon>Paracoccaceae</taxon>
        <taxon>Paracoccus</taxon>
    </lineage>
</organism>
<accession>A0A521CTM3</accession>
<keyword evidence="2" id="KW-1133">Transmembrane helix</keyword>
<evidence type="ECO:0008006" key="5">
    <source>
        <dbReference type="Google" id="ProtNLM"/>
    </source>
</evidence>
<feature type="compositionally biased region" description="Low complexity" evidence="1">
    <location>
        <begin position="70"/>
        <end position="82"/>
    </location>
</feature>
<name>A0A521CTM3_9RHOB</name>
<dbReference type="RefSeq" id="WP_246098676.1">
    <property type="nucleotide sequence ID" value="NZ_FXTK01000005.1"/>
</dbReference>
<reference evidence="3 4" key="1">
    <citation type="submission" date="2017-05" db="EMBL/GenBank/DDBJ databases">
        <authorList>
            <person name="Varghese N."/>
            <person name="Submissions S."/>
        </authorList>
    </citation>
    <scope>NUCLEOTIDE SEQUENCE [LARGE SCALE GENOMIC DNA]</scope>
    <source>
        <strain evidence="3 4">DSM 100094</strain>
    </source>
</reference>
<feature type="transmembrane region" description="Helical" evidence="2">
    <location>
        <begin position="20"/>
        <end position="39"/>
    </location>
</feature>
<dbReference type="EMBL" id="FXTK01000005">
    <property type="protein sequence ID" value="SMO62773.1"/>
    <property type="molecule type" value="Genomic_DNA"/>
</dbReference>
<protein>
    <recommendedName>
        <fullName evidence="5">Cytochrome C oxidase assembly protein</fullName>
    </recommendedName>
</protein>
<evidence type="ECO:0000313" key="4">
    <source>
        <dbReference type="Proteomes" id="UP000319014"/>
    </source>
</evidence>
<keyword evidence="4" id="KW-1185">Reference proteome</keyword>
<feature type="region of interest" description="Disordered" evidence="1">
    <location>
        <begin position="49"/>
        <end position="88"/>
    </location>
</feature>
<dbReference type="AlphaFoldDB" id="A0A521CTM3"/>
<dbReference type="Proteomes" id="UP000319014">
    <property type="component" value="Unassembled WGS sequence"/>
</dbReference>
<keyword evidence="2" id="KW-0472">Membrane</keyword>
<evidence type="ECO:0000256" key="1">
    <source>
        <dbReference type="SAM" id="MobiDB-lite"/>
    </source>
</evidence>
<gene>
    <name evidence="3" type="ORF">SAMN06265221_105160</name>
</gene>
<evidence type="ECO:0000256" key="2">
    <source>
        <dbReference type="SAM" id="Phobius"/>
    </source>
</evidence>
<evidence type="ECO:0000313" key="3">
    <source>
        <dbReference type="EMBL" id="SMO62773.1"/>
    </source>
</evidence>
<keyword evidence="2" id="KW-0812">Transmembrane</keyword>
<proteinExistence type="predicted"/>
<sequence>MVMLPRVEHELHKRRRSRNIGLLVVLLAFAALVFGLSIVKITNGDMMEGFDHQPRASVLPQDPNPPAKPAGPVAAPGTPGARALEESP</sequence>